<dbReference type="Pfam" id="PF13013">
    <property type="entry name" value="F-box-like_2"/>
    <property type="match status" value="1"/>
</dbReference>
<reference evidence="4" key="3">
    <citation type="journal article" date="2022" name="bioRxiv">
        <title>A global pangenome for the wheat fungal pathogen Pyrenophora tritici-repentis and prediction of effector protein structural homology.</title>
        <authorList>
            <person name="Moolhuijzen P."/>
            <person name="See P.T."/>
            <person name="Shi G."/>
            <person name="Powell H.R."/>
            <person name="Cockram J."/>
            <person name="Jorgensen L.N."/>
            <person name="Benslimane H."/>
            <person name="Strelkov S.E."/>
            <person name="Turner J."/>
            <person name="Liu Z."/>
            <person name="Moffat C.S."/>
        </authorList>
    </citation>
    <scope>NUCLEOTIDE SEQUENCE</scope>
    <source>
        <strain evidence="4">86-124</strain>
    </source>
</reference>
<reference evidence="6" key="4">
    <citation type="journal article" date="2022" name="Microb. Genom.">
        <title>A global pangenome for the wheat fungal pathogen Pyrenophora tritici-repentis and prediction of effector protein structural homology.</title>
        <authorList>
            <person name="Moolhuijzen P.M."/>
            <person name="See P.T."/>
            <person name="Shi G."/>
            <person name="Powell H.R."/>
            <person name="Cockram J."/>
            <person name="Jorgensen L.N."/>
            <person name="Benslimane H."/>
            <person name="Strelkov S.E."/>
            <person name="Turner J."/>
            <person name="Liu Z."/>
            <person name="Moffat C.S."/>
        </authorList>
    </citation>
    <scope>NUCLEOTIDE SEQUENCE [LARGE SCALE GENOMIC DNA]</scope>
</reference>
<evidence type="ECO:0000313" key="5">
    <source>
        <dbReference type="Proteomes" id="UP000245464"/>
    </source>
</evidence>
<comment type="caution">
    <text evidence="3">The sequence shown here is derived from an EMBL/GenBank/DDBJ whole genome shotgun (WGS) entry which is preliminary data.</text>
</comment>
<evidence type="ECO:0000313" key="4">
    <source>
        <dbReference type="EMBL" id="KAI1514596.1"/>
    </source>
</evidence>
<feature type="domain" description="F-box" evidence="2">
    <location>
        <begin position="111"/>
        <end position="190"/>
    </location>
</feature>
<dbReference type="AlphaFoldDB" id="A0A316ZN80"/>
<evidence type="ECO:0000313" key="3">
    <source>
        <dbReference type="EMBL" id="KAF7575667.1"/>
    </source>
</evidence>
<accession>A0A316ZN80</accession>
<protein>
    <submittedName>
        <fullName evidence="4">F-box-2 domain containing protein</fullName>
    </submittedName>
</protein>
<evidence type="ECO:0000259" key="2">
    <source>
        <dbReference type="Pfam" id="PF13013"/>
    </source>
</evidence>
<dbReference type="EMBL" id="NRDI02000007">
    <property type="protein sequence ID" value="KAI1514596.1"/>
    <property type="molecule type" value="Genomic_DNA"/>
</dbReference>
<dbReference type="InterPro" id="IPR038883">
    <property type="entry name" value="AN11006-like"/>
</dbReference>
<sequence>MRTASLPNAKASVGAIQTHRTAPHLFSISSPSLNLNHYSTTLTNVSVADAADKTKIEPIRMTAGTKRKVDTTTVSRKRQKTIQHRQRRGNVQQTRIHRDAVPEAEELDVVAQNHVFRFMDLPGELRNRIYEFAIETSQRTFPLTHLKPKKTRGKKPEDPRPSVRPLPYIGLTQVCTTIRKEFRPLWLSTHRFPLFVLDDYLKVFFPTPLRASQASDEVRKRIKSYYNPAGTLRLNLDHSSKEEMDIHKLLLFQLRFPDYTLTPTAWSGLSGPPNAAMLVVSAVLNNKTPKWILWLKRRVITQVRLGVNHMTMYIWHVRITVKASHFPGWKQSCYGVVKDHDEFIEGLGLGGLGCDVRLGVVY</sequence>
<dbReference type="PANTHER" id="PTHR42085:SF1">
    <property type="entry name" value="F-BOX DOMAIN-CONTAINING PROTEIN"/>
    <property type="match status" value="1"/>
</dbReference>
<dbReference type="EMBL" id="NQIK02000002">
    <property type="protein sequence ID" value="KAF7575667.1"/>
    <property type="molecule type" value="Genomic_DNA"/>
</dbReference>
<proteinExistence type="predicted"/>
<evidence type="ECO:0000256" key="1">
    <source>
        <dbReference type="SAM" id="MobiDB-lite"/>
    </source>
</evidence>
<evidence type="ECO:0000313" key="6">
    <source>
        <dbReference type="Proteomes" id="UP000249757"/>
    </source>
</evidence>
<organism evidence="3 5">
    <name type="scientific">Pyrenophora tritici-repentis</name>
    <dbReference type="NCBI Taxonomy" id="45151"/>
    <lineage>
        <taxon>Eukaryota</taxon>
        <taxon>Fungi</taxon>
        <taxon>Dikarya</taxon>
        <taxon>Ascomycota</taxon>
        <taxon>Pezizomycotina</taxon>
        <taxon>Dothideomycetes</taxon>
        <taxon>Pleosporomycetidae</taxon>
        <taxon>Pleosporales</taxon>
        <taxon>Pleosporineae</taxon>
        <taxon>Pleosporaceae</taxon>
        <taxon>Pyrenophora</taxon>
    </lineage>
</organism>
<reference evidence="4" key="2">
    <citation type="submission" date="2021-05" db="EMBL/GenBank/DDBJ databases">
        <authorList>
            <person name="Moolhuijzen P.M."/>
            <person name="Moffat C.S."/>
        </authorList>
    </citation>
    <scope>NUCLEOTIDE SEQUENCE</scope>
    <source>
        <strain evidence="4">86-124</strain>
    </source>
</reference>
<reference evidence="3" key="1">
    <citation type="journal article" date="2018" name="BMC Genomics">
        <title>Comparative genomics of the wheat fungal pathogen Pyrenophora tritici-repentis reveals chromosomal variations and genome plasticity.</title>
        <authorList>
            <person name="Moolhuijzen P."/>
            <person name="See P.T."/>
            <person name="Hane J.K."/>
            <person name="Shi G."/>
            <person name="Liu Z."/>
            <person name="Oliver R.P."/>
            <person name="Moffat C.S."/>
        </authorList>
    </citation>
    <scope>NUCLEOTIDE SEQUENCE [LARGE SCALE GENOMIC DNA]</scope>
    <source>
        <strain evidence="3">M4</strain>
    </source>
</reference>
<dbReference type="Proteomes" id="UP000245464">
    <property type="component" value="Chromosome 2"/>
</dbReference>
<name>A0A316ZN80_9PLEO</name>
<feature type="compositionally biased region" description="Basic residues" evidence="1">
    <location>
        <begin position="75"/>
        <end position="88"/>
    </location>
</feature>
<dbReference type="Proteomes" id="UP000249757">
    <property type="component" value="Unassembled WGS sequence"/>
</dbReference>
<dbReference type="PANTHER" id="PTHR42085">
    <property type="entry name" value="F-BOX DOMAIN-CONTAINING PROTEIN"/>
    <property type="match status" value="1"/>
</dbReference>
<dbReference type="InterPro" id="IPR001810">
    <property type="entry name" value="F-box_dom"/>
</dbReference>
<gene>
    <name evidence="4" type="ORF">Ptr86124_005919</name>
    <name evidence="3" type="ORF">PtrM4_072910</name>
</gene>
<keyword evidence="6" id="KW-1185">Reference proteome</keyword>
<feature type="region of interest" description="Disordered" evidence="1">
    <location>
        <begin position="65"/>
        <end position="95"/>
    </location>
</feature>